<reference evidence="2 3" key="2">
    <citation type="journal article" date="2006" name="Environ. Microbiol.">
        <title>Sequence analysis of three plasmids harboured in Rhodococcus erythropolis strain PR4.</title>
        <authorList>
            <person name="Sekine M."/>
            <person name="Tanikawa S."/>
            <person name="Omata S."/>
            <person name="Saito M."/>
            <person name="Fujisawa T."/>
            <person name="Tsukatani N."/>
            <person name="Tajima T."/>
            <person name="Sekigawa T."/>
            <person name="Kosugi H."/>
            <person name="Matsuo Y."/>
            <person name="Nishiko R."/>
            <person name="Imamura K."/>
            <person name="Ito M."/>
            <person name="Narita H."/>
            <person name="Tago S."/>
            <person name="Fujita N."/>
            <person name="Harayama S."/>
        </authorList>
    </citation>
    <scope>NUCLEOTIDE SEQUENCE [LARGE SCALE GENOMIC DNA]</scope>
    <source>
        <strain evidence="3">PR4 / NBRC 100887</strain>
    </source>
</reference>
<reference evidence="3" key="1">
    <citation type="submission" date="2005-03" db="EMBL/GenBank/DDBJ databases">
        <title>Comparison of the complete genome sequences of Rhodococcus erythropolis PR4 and Rhodococcus opacus B4.</title>
        <authorList>
            <person name="Takarada H."/>
            <person name="Sekine M."/>
            <person name="Hosoyama A."/>
            <person name="Yamada R."/>
            <person name="Fujisawa T."/>
            <person name="Omata S."/>
            <person name="Shimizu A."/>
            <person name="Tsukatani N."/>
            <person name="Tanikawa S."/>
            <person name="Fujita N."/>
            <person name="Harayama S."/>
        </authorList>
    </citation>
    <scope>NUCLEOTIDE SEQUENCE [LARGE SCALE GENOMIC DNA]</scope>
    <source>
        <strain evidence="3">PR4 / NBRC 100887</strain>
    </source>
</reference>
<evidence type="ECO:0000313" key="2">
    <source>
        <dbReference type="EMBL" id="BAH36311.1"/>
    </source>
</evidence>
<dbReference type="HOGENOM" id="CLU_2919749_0_0_11"/>
<dbReference type="KEGG" id="rer:RER_56030"/>
<protein>
    <submittedName>
        <fullName evidence="2">Uncharacterized protein</fullName>
    </submittedName>
</protein>
<organism evidence="2 3">
    <name type="scientific">Rhodococcus erythropolis (strain PR4 / NBRC 100887)</name>
    <dbReference type="NCBI Taxonomy" id="234621"/>
    <lineage>
        <taxon>Bacteria</taxon>
        <taxon>Bacillati</taxon>
        <taxon>Actinomycetota</taxon>
        <taxon>Actinomycetes</taxon>
        <taxon>Mycobacteriales</taxon>
        <taxon>Nocardiaceae</taxon>
        <taxon>Rhodococcus</taxon>
        <taxon>Rhodococcus erythropolis group</taxon>
    </lineage>
</organism>
<dbReference type="AlphaFoldDB" id="C0ZTP5"/>
<sequence length="61" mass="6507">MKLDSCAANRFSTFAVIRSVKQAALAVEALLALIDGDEPSAPTHTRSELRIRASTAHSLTP</sequence>
<dbReference type="EMBL" id="AP008957">
    <property type="protein sequence ID" value="BAH36311.1"/>
    <property type="molecule type" value="Genomic_DNA"/>
</dbReference>
<feature type="region of interest" description="Disordered" evidence="1">
    <location>
        <begin position="37"/>
        <end position="61"/>
    </location>
</feature>
<evidence type="ECO:0000256" key="1">
    <source>
        <dbReference type="SAM" id="MobiDB-lite"/>
    </source>
</evidence>
<evidence type="ECO:0000313" key="3">
    <source>
        <dbReference type="Proteomes" id="UP000002204"/>
    </source>
</evidence>
<dbReference type="Proteomes" id="UP000002204">
    <property type="component" value="Chromosome"/>
</dbReference>
<gene>
    <name evidence="2" type="ordered locus">RER_56030</name>
</gene>
<name>C0ZTP5_RHOE4</name>
<proteinExistence type="predicted"/>
<accession>C0ZTP5</accession>